<feature type="non-terminal residue" evidence="1">
    <location>
        <position position="1"/>
    </location>
</feature>
<dbReference type="AlphaFoldDB" id="X0VZK4"/>
<feature type="non-terminal residue" evidence="1">
    <location>
        <position position="257"/>
    </location>
</feature>
<reference evidence="1" key="1">
    <citation type="journal article" date="2014" name="Front. Microbiol.">
        <title>High frequency of phylogenetically diverse reductive dehalogenase-homologous genes in deep subseafloor sedimentary metagenomes.</title>
        <authorList>
            <person name="Kawai M."/>
            <person name="Futagami T."/>
            <person name="Toyoda A."/>
            <person name="Takaki Y."/>
            <person name="Nishi S."/>
            <person name="Hori S."/>
            <person name="Arai W."/>
            <person name="Tsubouchi T."/>
            <person name="Morono Y."/>
            <person name="Uchiyama I."/>
            <person name="Ito T."/>
            <person name="Fujiyama A."/>
            <person name="Inagaki F."/>
            <person name="Takami H."/>
        </authorList>
    </citation>
    <scope>NUCLEOTIDE SEQUENCE</scope>
    <source>
        <strain evidence="1">Expedition CK06-06</strain>
    </source>
</reference>
<organism evidence="1">
    <name type="scientific">marine sediment metagenome</name>
    <dbReference type="NCBI Taxonomy" id="412755"/>
    <lineage>
        <taxon>unclassified sequences</taxon>
        <taxon>metagenomes</taxon>
        <taxon>ecological metagenomes</taxon>
    </lineage>
</organism>
<dbReference type="SUPFAM" id="SSF53756">
    <property type="entry name" value="UDP-Glycosyltransferase/glycogen phosphorylase"/>
    <property type="match status" value="1"/>
</dbReference>
<evidence type="ECO:0008006" key="2">
    <source>
        <dbReference type="Google" id="ProtNLM"/>
    </source>
</evidence>
<accession>X0VZK4</accession>
<proteinExistence type="predicted"/>
<protein>
    <recommendedName>
        <fullName evidence="2">UDP-N-acetylglucosamine 2-epimerase domain-containing protein</fullName>
    </recommendedName>
</protein>
<comment type="caution">
    <text evidence="1">The sequence shown here is derived from an EMBL/GenBank/DDBJ whole genome shotgun (WGS) entry which is preliminary data.</text>
</comment>
<evidence type="ECO:0000313" key="1">
    <source>
        <dbReference type="EMBL" id="GAG17863.1"/>
    </source>
</evidence>
<sequence length="257" mass="28846">LGYLTGQAGTMFYKLLRFGYYDLRWARSILEKSGARAICFDHIMPGLYVVGNLLKAAQEMSIPSFSLPHGVLLYTNEATKPKATDARRLAKFNRFGYIIVPNRLRKDLLVRSGVSAEKIFVLGCARYSAEWLEQNKKIIPRRIEATANSKNRLKVVFMPSKPQCHADLGRLSITCNLLAGMKNIDVMIKPHTRAGGEKHLFEGNNLLDASHILTAELCEWADVSIVVGSSVITEALMKKKPALYLKYLHANTTLFEE</sequence>
<dbReference type="EMBL" id="BARS01036695">
    <property type="protein sequence ID" value="GAG17863.1"/>
    <property type="molecule type" value="Genomic_DNA"/>
</dbReference>
<gene>
    <name evidence="1" type="ORF">S01H1_56362</name>
</gene>
<name>X0VZK4_9ZZZZ</name>